<evidence type="ECO:0000313" key="3">
    <source>
        <dbReference type="Proteomes" id="UP001632038"/>
    </source>
</evidence>
<name>A0ABD3CLF2_9LAMI</name>
<dbReference type="AlphaFoldDB" id="A0ABD3CLF2"/>
<keyword evidence="3" id="KW-1185">Reference proteome</keyword>
<evidence type="ECO:0000256" key="1">
    <source>
        <dbReference type="SAM" id="Coils"/>
    </source>
</evidence>
<evidence type="ECO:0000313" key="2">
    <source>
        <dbReference type="EMBL" id="KAL3630453.1"/>
    </source>
</evidence>
<dbReference type="Proteomes" id="UP001632038">
    <property type="component" value="Unassembled WGS sequence"/>
</dbReference>
<dbReference type="EMBL" id="JAVIJP010000032">
    <property type="protein sequence ID" value="KAL3630453.1"/>
    <property type="molecule type" value="Genomic_DNA"/>
</dbReference>
<reference evidence="3" key="1">
    <citation type="journal article" date="2024" name="IScience">
        <title>Strigolactones Initiate the Formation of Haustorium-like Structures in Castilleja.</title>
        <authorList>
            <person name="Buerger M."/>
            <person name="Peterson D."/>
            <person name="Chory J."/>
        </authorList>
    </citation>
    <scope>NUCLEOTIDE SEQUENCE [LARGE SCALE GENOMIC DNA]</scope>
</reference>
<accession>A0ABD3CLF2</accession>
<keyword evidence="1" id="KW-0175">Coiled coil</keyword>
<evidence type="ECO:0008006" key="4">
    <source>
        <dbReference type="Google" id="ProtNLM"/>
    </source>
</evidence>
<protein>
    <recommendedName>
        <fullName evidence="4">Protein SKIP34</fullName>
    </recommendedName>
</protein>
<comment type="caution">
    <text evidence="2">The sequence shown here is derived from an EMBL/GenBank/DDBJ whole genome shotgun (WGS) entry which is preliminary data.</text>
</comment>
<gene>
    <name evidence="2" type="ORF">CASFOL_023437</name>
</gene>
<organism evidence="2 3">
    <name type="scientific">Castilleja foliolosa</name>
    <dbReference type="NCBI Taxonomy" id="1961234"/>
    <lineage>
        <taxon>Eukaryota</taxon>
        <taxon>Viridiplantae</taxon>
        <taxon>Streptophyta</taxon>
        <taxon>Embryophyta</taxon>
        <taxon>Tracheophyta</taxon>
        <taxon>Spermatophyta</taxon>
        <taxon>Magnoliopsida</taxon>
        <taxon>eudicotyledons</taxon>
        <taxon>Gunneridae</taxon>
        <taxon>Pentapetalae</taxon>
        <taxon>asterids</taxon>
        <taxon>lamiids</taxon>
        <taxon>Lamiales</taxon>
        <taxon>Orobanchaceae</taxon>
        <taxon>Pedicularideae</taxon>
        <taxon>Castillejinae</taxon>
        <taxon>Castilleja</taxon>
    </lineage>
</organism>
<feature type="coiled-coil region" evidence="1">
    <location>
        <begin position="25"/>
        <end position="59"/>
    </location>
</feature>
<proteinExistence type="predicted"/>
<sequence length="96" mass="11375">MCNGTQRLPLLEDTIVAENENTTVIENLSDRIAEMEVRLERARAREAEMSRRLEEMKKFVNVMDILETYLRRRYKEQQDHLVQLYSSPPYALVTSK</sequence>